<reference evidence="4 5" key="1">
    <citation type="submission" date="2021-05" db="EMBL/GenBank/DDBJ databases">
        <authorList>
            <person name="Kumar R."/>
            <person name="Kumar A."/>
            <person name="Mukhia S."/>
        </authorList>
    </citation>
    <scope>NUCLEOTIDE SEQUENCE [LARGE SCALE GENOMIC DNA]</scope>
    <source>
        <strain evidence="4 5">ERMR7:08</strain>
    </source>
</reference>
<feature type="transmembrane region" description="Helical" evidence="1">
    <location>
        <begin position="200"/>
        <end position="217"/>
    </location>
</feature>
<proteinExistence type="predicted"/>
<keyword evidence="1" id="KW-0472">Membrane</keyword>
<evidence type="ECO:0000313" key="4">
    <source>
        <dbReference type="EMBL" id="WBM79487.1"/>
    </source>
</evidence>
<sequence length="651" mass="70201">MPAGDGLPRMRVLLAFPALLLLVGIVLVAFDVSGTSSGVFHSQIAYGKDPALVLGTPQATRSDEWNVQTVWAIAAVQQGLPTINESFPGGMDTTLPQDLPRIDWTVAFRPHLWGFMLLDIGRAIAFKWWLPGLALAAAAYVFVVTVLPRRPLVAGLLAVGFLFSPFFQWWYLTTTLYPAVWALTTMTALVWAFKRDSRRSRWAWAAVVAYITVMMATGIYVPFIVPAVLVVIFFAVGLLLEQRGLGNRWRSTLARTVPVLSAGVAASMVTGVWLLTKITTVEAFLGTAYPGHRSTPTGGNDVLSFVSAIGSSFTQALNAQRPGLLGPNSSEASTFFYIGIFLIPVVGWIVVRQARRRKSLPWVLIGLTGVVLLLLAYMYVPGWDTLARILLLDLTTGTRVRIGMGLASLGLLAYTIRYLDDNAVRASRWVVGLSAGLFALSQAAIGYVAVRNLPMMIQAVQLWWLWALISAAAIYLAGRRRPLLAAIAFFIVTVAGSGLTNPLYRGVLDLRETAVSHGVIVTDGAAPKTWVGVGGGLTTAVLLESGVRAYNGFQGAPSRIVWDAIDPGGAFADQWNRLAGVNWKAGAGEPTVSNPAADQIMVTFDGCSSFAQANVGYVLADDHSLDLSCLRAIESFDLPKASLTIYEVIAR</sequence>
<evidence type="ECO:0008006" key="6">
    <source>
        <dbReference type="Google" id="ProtNLM"/>
    </source>
</evidence>
<keyword evidence="1" id="KW-1133">Transmembrane helix</keyword>
<name>A0ABY7NAF2_9MICO</name>
<feature type="transmembrane region" description="Helical" evidence="1">
    <location>
        <begin position="334"/>
        <end position="351"/>
    </location>
</feature>
<evidence type="ECO:0000256" key="1">
    <source>
        <dbReference type="SAM" id="Phobius"/>
    </source>
</evidence>
<dbReference type="InterPro" id="IPR056074">
    <property type="entry name" value="DUF7657"/>
</dbReference>
<evidence type="ECO:0000313" key="5">
    <source>
        <dbReference type="Proteomes" id="UP001212421"/>
    </source>
</evidence>
<feature type="domain" description="DUF7654" evidence="2">
    <location>
        <begin position="509"/>
        <end position="649"/>
    </location>
</feature>
<accession>A0ABY7NAF2</accession>
<feature type="transmembrane region" description="Helical" evidence="1">
    <location>
        <begin position="176"/>
        <end position="193"/>
    </location>
</feature>
<gene>
    <name evidence="4" type="ORF">KIV56_14265</name>
</gene>
<protein>
    <recommendedName>
        <fullName evidence="6">Glycosyltransferase RgtA/B/C/D-like domain-containing protein</fullName>
    </recommendedName>
</protein>
<feature type="transmembrane region" description="Helical" evidence="1">
    <location>
        <begin position="429"/>
        <end position="450"/>
    </location>
</feature>
<feature type="transmembrane region" description="Helical" evidence="1">
    <location>
        <begin position="12"/>
        <end position="30"/>
    </location>
</feature>
<keyword evidence="5" id="KW-1185">Reference proteome</keyword>
<organism evidence="4 5">
    <name type="scientific">Cryobacterium breve</name>
    <dbReference type="NCBI Taxonomy" id="1259258"/>
    <lineage>
        <taxon>Bacteria</taxon>
        <taxon>Bacillati</taxon>
        <taxon>Actinomycetota</taxon>
        <taxon>Actinomycetes</taxon>
        <taxon>Micrococcales</taxon>
        <taxon>Microbacteriaceae</taxon>
        <taxon>Cryobacterium</taxon>
    </lineage>
</organism>
<feature type="transmembrane region" description="Helical" evidence="1">
    <location>
        <begin position="223"/>
        <end position="240"/>
    </location>
</feature>
<feature type="domain" description="DUF7657" evidence="3">
    <location>
        <begin position="18"/>
        <end position="418"/>
    </location>
</feature>
<keyword evidence="1" id="KW-0812">Transmembrane</keyword>
<dbReference type="RefSeq" id="WP_281534071.1">
    <property type="nucleotide sequence ID" value="NZ_CP075584.1"/>
</dbReference>
<feature type="transmembrane region" description="Helical" evidence="1">
    <location>
        <begin position="128"/>
        <end position="147"/>
    </location>
</feature>
<dbReference type="EMBL" id="CP075584">
    <property type="protein sequence ID" value="WBM79487.1"/>
    <property type="molecule type" value="Genomic_DNA"/>
</dbReference>
<feature type="transmembrane region" description="Helical" evidence="1">
    <location>
        <begin position="483"/>
        <end position="504"/>
    </location>
</feature>
<feature type="transmembrane region" description="Helical" evidence="1">
    <location>
        <begin position="360"/>
        <end position="380"/>
    </location>
</feature>
<feature type="transmembrane region" description="Helical" evidence="1">
    <location>
        <begin position="252"/>
        <end position="275"/>
    </location>
</feature>
<dbReference type="Proteomes" id="UP001212421">
    <property type="component" value="Chromosome"/>
</dbReference>
<evidence type="ECO:0000259" key="3">
    <source>
        <dbReference type="Pfam" id="PF24677"/>
    </source>
</evidence>
<feature type="transmembrane region" description="Helical" evidence="1">
    <location>
        <begin position="456"/>
        <end position="476"/>
    </location>
</feature>
<feature type="transmembrane region" description="Helical" evidence="1">
    <location>
        <begin position="400"/>
        <end position="417"/>
    </location>
</feature>
<evidence type="ECO:0000259" key="2">
    <source>
        <dbReference type="Pfam" id="PF24672"/>
    </source>
</evidence>
<dbReference type="Pfam" id="PF24677">
    <property type="entry name" value="DUF7657"/>
    <property type="match status" value="1"/>
</dbReference>
<feature type="transmembrane region" description="Helical" evidence="1">
    <location>
        <begin position="152"/>
        <end position="170"/>
    </location>
</feature>
<dbReference type="InterPro" id="IPR056071">
    <property type="entry name" value="DUF7654"/>
</dbReference>
<dbReference type="Pfam" id="PF24672">
    <property type="entry name" value="DUF7654"/>
    <property type="match status" value="1"/>
</dbReference>